<comment type="caution">
    <text evidence="4">The sequence shown here is derived from an EMBL/GenBank/DDBJ whole genome shotgun (WGS) entry which is preliminary data.</text>
</comment>
<gene>
    <name evidence="4" type="ORF">EYH02_04485</name>
</gene>
<evidence type="ECO:0000313" key="5">
    <source>
        <dbReference type="Proteomes" id="UP000605805"/>
    </source>
</evidence>
<keyword evidence="3" id="KW-0949">S-adenosyl-L-methionine</keyword>
<dbReference type="InterPro" id="IPR052190">
    <property type="entry name" value="Euk-Arch_PrmC-MTase"/>
</dbReference>
<dbReference type="InterPro" id="IPR029063">
    <property type="entry name" value="SAM-dependent_MTases_sf"/>
</dbReference>
<dbReference type="SUPFAM" id="SSF53335">
    <property type="entry name" value="S-adenosyl-L-methionine-dependent methyltransferases"/>
    <property type="match status" value="1"/>
</dbReference>
<evidence type="ECO:0000256" key="1">
    <source>
        <dbReference type="ARBA" id="ARBA00022603"/>
    </source>
</evidence>
<reference evidence="4" key="1">
    <citation type="journal article" date="2020" name="ISME J.">
        <title>Gammaproteobacteria mediating utilization of methyl-, sulfur- and petroleum organic compounds in deep ocean hydrothermal plumes.</title>
        <authorList>
            <person name="Zhou Z."/>
            <person name="Liu Y."/>
            <person name="Pan J."/>
            <person name="Cron B.R."/>
            <person name="Toner B.M."/>
            <person name="Anantharaman K."/>
            <person name="Breier J.A."/>
            <person name="Dick G.J."/>
            <person name="Li M."/>
        </authorList>
    </citation>
    <scope>NUCLEOTIDE SEQUENCE</scope>
    <source>
        <strain evidence="4">SZUA-1435</strain>
    </source>
</reference>
<dbReference type="GO" id="GO:0032259">
    <property type="term" value="P:methylation"/>
    <property type="evidence" value="ECO:0007669"/>
    <property type="project" value="UniProtKB-KW"/>
</dbReference>
<dbReference type="AlphaFoldDB" id="A0A833DTI4"/>
<protein>
    <recommendedName>
        <fullName evidence="6">Methyltransferase small domain-containing protein</fullName>
    </recommendedName>
</protein>
<evidence type="ECO:0000256" key="2">
    <source>
        <dbReference type="ARBA" id="ARBA00022679"/>
    </source>
</evidence>
<dbReference type="PANTHER" id="PTHR45875:SF1">
    <property type="entry name" value="METHYLTRANSFERASE N6AMT1"/>
    <property type="match status" value="1"/>
</dbReference>
<keyword evidence="2" id="KW-0808">Transferase</keyword>
<dbReference type="PANTHER" id="PTHR45875">
    <property type="entry name" value="METHYLTRANSFERASE N6AMT1"/>
    <property type="match status" value="1"/>
</dbReference>
<dbReference type="GO" id="GO:0008276">
    <property type="term" value="F:protein methyltransferase activity"/>
    <property type="evidence" value="ECO:0007669"/>
    <property type="project" value="TreeGrafter"/>
</dbReference>
<evidence type="ECO:0000313" key="4">
    <source>
        <dbReference type="EMBL" id="HIP57307.1"/>
    </source>
</evidence>
<dbReference type="GO" id="GO:0035657">
    <property type="term" value="C:eRF1 methyltransferase complex"/>
    <property type="evidence" value="ECO:0007669"/>
    <property type="project" value="TreeGrafter"/>
</dbReference>
<proteinExistence type="predicted"/>
<sequence length="222" mass="24995">MCREPIEFMHINGLKIALTSSVYVPSHDTAILINIVHDVLSKHKKLFQSILVEIGSGTGYVALTIFSKFKHSLYMILIDISPCATLCTWINLKRYFVDCCADVVQCDSASCLRSAISRFISFNPPYIPEEDIRDLSDLAVCGGPDGIEVWRLFYADAVRICKRPCYILFVLSSLQNLEIVFKTVLNTCSSLDVYDCYYFFFESICGAVVRCEDNAKGSCSRD</sequence>
<accession>A0A833DTI4</accession>
<organism evidence="4 5">
    <name type="scientific">Ignisphaera aggregans</name>
    <dbReference type="NCBI Taxonomy" id="334771"/>
    <lineage>
        <taxon>Archaea</taxon>
        <taxon>Thermoproteota</taxon>
        <taxon>Thermoprotei</taxon>
        <taxon>Desulfurococcales</taxon>
        <taxon>Desulfurococcaceae</taxon>
        <taxon>Ignisphaera</taxon>
    </lineage>
</organism>
<dbReference type="GO" id="GO:0008757">
    <property type="term" value="F:S-adenosylmethionine-dependent methyltransferase activity"/>
    <property type="evidence" value="ECO:0007669"/>
    <property type="project" value="TreeGrafter"/>
</dbReference>
<name>A0A833DTI4_9CREN</name>
<dbReference type="Gene3D" id="3.40.50.150">
    <property type="entry name" value="Vaccinia Virus protein VP39"/>
    <property type="match status" value="1"/>
</dbReference>
<keyword evidence="1" id="KW-0489">Methyltransferase</keyword>
<dbReference type="Proteomes" id="UP000605805">
    <property type="component" value="Unassembled WGS sequence"/>
</dbReference>
<evidence type="ECO:0008006" key="6">
    <source>
        <dbReference type="Google" id="ProtNLM"/>
    </source>
</evidence>
<evidence type="ECO:0000256" key="3">
    <source>
        <dbReference type="ARBA" id="ARBA00022691"/>
    </source>
</evidence>
<dbReference type="EMBL" id="DQTV01000081">
    <property type="protein sequence ID" value="HIP57307.1"/>
    <property type="molecule type" value="Genomic_DNA"/>
</dbReference>